<proteinExistence type="predicted"/>
<dbReference type="InterPro" id="IPR006311">
    <property type="entry name" value="TAT_signal"/>
</dbReference>
<name>A0A0D2MIG0_9CHLO</name>
<keyword evidence="3" id="KW-1185">Reference proteome</keyword>
<accession>A0A0D2MIG0</accession>
<gene>
    <name evidence="2" type="ORF">MNEG_7504</name>
</gene>
<dbReference type="Proteomes" id="UP000054498">
    <property type="component" value="Unassembled WGS sequence"/>
</dbReference>
<dbReference type="GeneID" id="25740380"/>
<dbReference type="EMBL" id="KK101551">
    <property type="protein sequence ID" value="KIZ00457.1"/>
    <property type="molecule type" value="Genomic_DNA"/>
</dbReference>
<keyword evidence="1" id="KW-0472">Membrane</keyword>
<sequence length="533" mass="58765">MGTPRGLLHGKPGDRRGGMAAASVAAAAAAAAVAAAPQSWASWAVARPARLASALAVVALLLFAAAIHSATPGPAASGGGGAYSDAAEQRAQRITDRLSAPMSADGPTCPVSYERHSWRQIADGAVVPWLFDGAYRNSEAGPGGRPCVNCKRGSLWPTWCGRRKTGIVNGWDLAQCSPDQITRIIDEVGRHKDVREALRMTPCDLFQHLRGRTLWIIGDSQSKAISRAVRCFLIELWPDLLEYTITNNYTAMTSLGRLPHSSTERGGPSCAHLAHGARVCTITAVKGHLLVNASRTSVPVLPLLHKHLALKEDIFLINNGLWHSDSDKEGYRQHLEELGHYYAATKKWFPNMFFMETPKQPNVTYLPDGTLEAVPGDEAAEEVVSGTWRNRAVREVLRDRFGMRLVATYNASVHFWNVHSHNVFGLECSHFCYPGVQHVWLYPLHKTLKAAGITRPPPQYVAPPGAQLAPEQLPEARQRRGCAEVYEALGQERLGRPKAVADVLREEDAERLTQLKERHGVLWRLWWWRQQQA</sequence>
<feature type="transmembrane region" description="Helical" evidence="1">
    <location>
        <begin position="51"/>
        <end position="70"/>
    </location>
</feature>
<evidence type="ECO:0000313" key="3">
    <source>
        <dbReference type="Proteomes" id="UP000054498"/>
    </source>
</evidence>
<dbReference type="RefSeq" id="XP_013899476.1">
    <property type="nucleotide sequence ID" value="XM_014044022.1"/>
</dbReference>
<dbReference type="AlphaFoldDB" id="A0A0D2MIG0"/>
<keyword evidence="1" id="KW-0812">Transmembrane</keyword>
<evidence type="ECO:0000256" key="1">
    <source>
        <dbReference type="SAM" id="Phobius"/>
    </source>
</evidence>
<evidence type="ECO:0000313" key="2">
    <source>
        <dbReference type="EMBL" id="KIZ00457.1"/>
    </source>
</evidence>
<dbReference type="OrthoDB" id="507923at2759"/>
<reference evidence="2 3" key="1">
    <citation type="journal article" date="2013" name="BMC Genomics">
        <title>Reconstruction of the lipid metabolism for the microalga Monoraphidium neglectum from its genome sequence reveals characteristics suitable for biofuel production.</title>
        <authorList>
            <person name="Bogen C."/>
            <person name="Al-Dilaimi A."/>
            <person name="Albersmeier A."/>
            <person name="Wichmann J."/>
            <person name="Grundmann M."/>
            <person name="Rupp O."/>
            <person name="Lauersen K.J."/>
            <person name="Blifernez-Klassen O."/>
            <person name="Kalinowski J."/>
            <person name="Goesmann A."/>
            <person name="Mussgnug J.H."/>
            <person name="Kruse O."/>
        </authorList>
    </citation>
    <scope>NUCLEOTIDE SEQUENCE [LARGE SCALE GENOMIC DNA]</scope>
    <source>
        <strain evidence="2 3">SAG 48.87</strain>
    </source>
</reference>
<organism evidence="2 3">
    <name type="scientific">Monoraphidium neglectum</name>
    <dbReference type="NCBI Taxonomy" id="145388"/>
    <lineage>
        <taxon>Eukaryota</taxon>
        <taxon>Viridiplantae</taxon>
        <taxon>Chlorophyta</taxon>
        <taxon>core chlorophytes</taxon>
        <taxon>Chlorophyceae</taxon>
        <taxon>CS clade</taxon>
        <taxon>Sphaeropleales</taxon>
        <taxon>Selenastraceae</taxon>
        <taxon>Monoraphidium</taxon>
    </lineage>
</organism>
<keyword evidence="1" id="KW-1133">Transmembrane helix</keyword>
<dbReference type="KEGG" id="mng:MNEG_7504"/>
<dbReference type="PROSITE" id="PS51318">
    <property type="entry name" value="TAT"/>
    <property type="match status" value="1"/>
</dbReference>
<protein>
    <submittedName>
        <fullName evidence="2">Uncharacterized protein</fullName>
    </submittedName>
</protein>